<comment type="caution">
    <text evidence="1">The sequence shown here is derived from an EMBL/GenBank/DDBJ whole genome shotgun (WGS) entry which is preliminary data.</text>
</comment>
<dbReference type="AlphaFoldDB" id="A0A368ZTN4"/>
<name>A0A368ZTN4_9FLAO</name>
<gene>
    <name evidence="1" type="ORF">DES35_1224</name>
</gene>
<dbReference type="EMBL" id="QPJS01000022">
    <property type="protein sequence ID" value="RCX00351.1"/>
    <property type="molecule type" value="Genomic_DNA"/>
</dbReference>
<feature type="non-terminal residue" evidence="1">
    <location>
        <position position="1"/>
    </location>
</feature>
<evidence type="ECO:0000313" key="1">
    <source>
        <dbReference type="EMBL" id="RCX00351.1"/>
    </source>
</evidence>
<organism evidence="1 2">
    <name type="scientific">Schleiferia thermophila</name>
    <dbReference type="NCBI Taxonomy" id="884107"/>
    <lineage>
        <taxon>Bacteria</taxon>
        <taxon>Pseudomonadati</taxon>
        <taxon>Bacteroidota</taxon>
        <taxon>Flavobacteriia</taxon>
        <taxon>Flavobacteriales</taxon>
        <taxon>Schleiferiaceae</taxon>
        <taxon>Schleiferia</taxon>
    </lineage>
</organism>
<proteinExistence type="predicted"/>
<keyword evidence="2" id="KW-1185">Reference proteome</keyword>
<sequence>EAGYQNFSGYRLMDYPGFGVGGKYPQTGYHQSLNKASNFIQYNGMRLEYFSDAWFQNFIHNNISHESTYDYNYRGVNASGGTGTGN</sequence>
<evidence type="ECO:0000313" key="2">
    <source>
        <dbReference type="Proteomes" id="UP000253517"/>
    </source>
</evidence>
<protein>
    <submittedName>
        <fullName evidence="1">Uncharacterized protein</fullName>
    </submittedName>
</protein>
<accession>A0A368ZTN4</accession>
<reference evidence="1 2" key="1">
    <citation type="submission" date="2018-07" db="EMBL/GenBank/DDBJ databases">
        <title>Genomic Encyclopedia of Type Strains, Phase IV (KMG-IV): sequencing the most valuable type-strain genomes for metagenomic binning, comparative biology and taxonomic classification.</title>
        <authorList>
            <person name="Goeker M."/>
        </authorList>
    </citation>
    <scope>NUCLEOTIDE SEQUENCE [LARGE SCALE GENOMIC DNA]</scope>
    <source>
        <strain evidence="1 2">DSM 21410</strain>
    </source>
</reference>
<dbReference type="RefSeq" id="WP_170125752.1">
    <property type="nucleotide sequence ID" value="NZ_QPJS01000022.1"/>
</dbReference>
<dbReference type="Proteomes" id="UP000253517">
    <property type="component" value="Unassembled WGS sequence"/>
</dbReference>